<evidence type="ECO:0000313" key="2">
    <source>
        <dbReference type="EMBL" id="SME39800.1"/>
    </source>
</evidence>
<dbReference type="EMBL" id="JARPRV010000002">
    <property type="protein sequence ID" value="MDG0940625.1"/>
    <property type="molecule type" value="Genomic_DNA"/>
</dbReference>
<gene>
    <name evidence="2" type="ORF">BACERE00174_05216</name>
    <name evidence="1" type="ORF">P6U22_05345</name>
</gene>
<dbReference type="AlphaFoldDB" id="A0A7D8D6K4"/>
<evidence type="ECO:0000313" key="3">
    <source>
        <dbReference type="Proteomes" id="UP000194422"/>
    </source>
</evidence>
<evidence type="ECO:0000313" key="4">
    <source>
        <dbReference type="Proteomes" id="UP001221338"/>
    </source>
</evidence>
<accession>A0A7D8D6K4</accession>
<keyword evidence="4" id="KW-1185">Reference proteome</keyword>
<dbReference type="EMBL" id="FWYW01000092">
    <property type="protein sequence ID" value="SME39800.1"/>
    <property type="molecule type" value="Genomic_DNA"/>
</dbReference>
<sequence length="58" mass="6791">MVKKETAKQETKRLIGELFGAEKVSCDMNYLMEELYKQGHVTPEQYKQITAVLQQKKE</sequence>
<proteinExistence type="predicted"/>
<evidence type="ECO:0008006" key="5">
    <source>
        <dbReference type="Google" id="ProtNLM"/>
    </source>
</evidence>
<reference evidence="2 3" key="1">
    <citation type="submission" date="2017-04" db="EMBL/GenBank/DDBJ databases">
        <authorList>
            <person name="Criscuolo A."/>
        </authorList>
    </citation>
    <scope>NUCLEOTIDE SEQUENCE [LARGE SCALE GENOMIC DNA]</scope>
    <source>
        <strain evidence="2">16-00174</strain>
    </source>
</reference>
<reference evidence="1 4" key="2">
    <citation type="submission" date="2023-03" db="EMBL/GenBank/DDBJ databases">
        <title>Genetic diversity of Bacillus cereus sensu lato isolates from Slovenia.</title>
        <authorList>
            <person name="Abdelli M."/>
        </authorList>
    </citation>
    <scope>NUCLEOTIDE SEQUENCE [LARGE SCALE GENOMIC DNA]</scope>
    <source>
        <strain evidence="1 4">SIBC61B</strain>
    </source>
</reference>
<evidence type="ECO:0000313" key="1">
    <source>
        <dbReference type="EMBL" id="MDG0940625.1"/>
    </source>
</evidence>
<protein>
    <recommendedName>
        <fullName evidence="5">Phage protein</fullName>
    </recommendedName>
</protein>
<dbReference type="Proteomes" id="UP001221338">
    <property type="component" value="Unassembled WGS sequence"/>
</dbReference>
<name>A0A7D8D6K4_9BACI</name>
<organism evidence="2 3">
    <name type="scientific">Bacillus paranthracis</name>
    <dbReference type="NCBI Taxonomy" id="2026186"/>
    <lineage>
        <taxon>Bacteria</taxon>
        <taxon>Bacillati</taxon>
        <taxon>Bacillota</taxon>
        <taxon>Bacilli</taxon>
        <taxon>Bacillales</taxon>
        <taxon>Bacillaceae</taxon>
        <taxon>Bacillus</taxon>
        <taxon>Bacillus cereus group</taxon>
    </lineage>
</organism>
<dbReference type="RefSeq" id="WP_000239228.1">
    <property type="nucleotide sequence ID" value="NZ_CP040880.1"/>
</dbReference>
<dbReference type="Proteomes" id="UP000194422">
    <property type="component" value="Unassembled WGS sequence"/>
</dbReference>
<comment type="caution">
    <text evidence="2">The sequence shown here is derived from an EMBL/GenBank/DDBJ whole genome shotgun (WGS) entry which is preliminary data.</text>
</comment>